<gene>
    <name evidence="1" type="ORF">OM074_17690</name>
</gene>
<comment type="caution">
    <text evidence="1">The sequence shown here is derived from an EMBL/GenBank/DDBJ whole genome shotgun (WGS) entry which is preliminary data.</text>
</comment>
<reference evidence="1" key="1">
    <citation type="submission" date="2022-10" db="EMBL/GenBank/DDBJ databases">
        <authorList>
            <person name="Yu W.X."/>
        </authorList>
    </citation>
    <scope>NUCLEOTIDE SEQUENCE</scope>
    <source>
        <strain evidence="1">D04</strain>
    </source>
</reference>
<evidence type="ECO:0000313" key="1">
    <source>
        <dbReference type="EMBL" id="MCW3807469.1"/>
    </source>
</evidence>
<dbReference type="AlphaFoldDB" id="A0AAE3MGR2"/>
<dbReference type="RefSeq" id="WP_301201881.1">
    <property type="nucleotide sequence ID" value="NZ_JAPDPI010000047.1"/>
</dbReference>
<dbReference type="Proteomes" id="UP001207408">
    <property type="component" value="Unassembled WGS sequence"/>
</dbReference>
<protein>
    <recommendedName>
        <fullName evidence="3">Capsule polysaccharide biosynthesis protein</fullName>
    </recommendedName>
</protein>
<dbReference type="Pfam" id="PF05159">
    <property type="entry name" value="Capsule_synth"/>
    <property type="match status" value="1"/>
</dbReference>
<dbReference type="GO" id="GO:0000271">
    <property type="term" value="P:polysaccharide biosynthetic process"/>
    <property type="evidence" value="ECO:0007669"/>
    <property type="project" value="InterPro"/>
</dbReference>
<accession>A0AAE3MGR2</accession>
<dbReference type="GO" id="GO:0015774">
    <property type="term" value="P:polysaccharide transport"/>
    <property type="evidence" value="ECO:0007669"/>
    <property type="project" value="InterPro"/>
</dbReference>
<sequence>MNIAAINFYHPYQKEAIELILDKLDVKIFYQFTYPQLIIENTQVDIQTYDLFALYFPLHIDDYYKSIPLVNNTEVLKYIQSLNQETNIYQMMDRLVHPDSVFFLKTYSKSNILQRYISDPDYFNKYISSLSLDEKMLTLKYYISFWTNFYLSSKLDTILFQEAPSMPFDFVGYLVAHYFKIKTILPEHTPIPGMRVFIKNIDEHAVQLNEYIQNMGDMNDKKFLSLLNPEFKKEIERVYYKQHYKQQPYYMSGIKFSKIRKAPNILNIFRNLNIDYFYAKLKKITNQYSQDNFIRQHYNKLANTNLDLSKKFIYFPLHLQPEKTTHPLGGIFADQLNALTLLSETLPKDVFIYIKENPKQTSAFRTSHFYNYISKLKNIELIPISFDTFKLIDECIAVATITGTAAWEGLWREKPALLFGSSCLNYCNGVYKINTKNDLEFFWKNHHKLKINISELKKFTLSLQNITYSLPYYYAYEQDKATWIDEYFKGYSGLMMENK</sequence>
<evidence type="ECO:0008006" key="3">
    <source>
        <dbReference type="Google" id="ProtNLM"/>
    </source>
</evidence>
<organism evidence="1 2">
    <name type="scientific">Plebeiibacterium marinum</name>
    <dbReference type="NCBI Taxonomy" id="2992111"/>
    <lineage>
        <taxon>Bacteria</taxon>
        <taxon>Pseudomonadati</taxon>
        <taxon>Bacteroidota</taxon>
        <taxon>Bacteroidia</taxon>
        <taxon>Marinilabiliales</taxon>
        <taxon>Marinilabiliaceae</taxon>
        <taxon>Plebeiibacterium</taxon>
    </lineage>
</organism>
<dbReference type="EMBL" id="JAPDPI010000047">
    <property type="protein sequence ID" value="MCW3807469.1"/>
    <property type="molecule type" value="Genomic_DNA"/>
</dbReference>
<name>A0AAE3MGR2_9BACT</name>
<dbReference type="InterPro" id="IPR007833">
    <property type="entry name" value="Capsule_polysaccharide_synth"/>
</dbReference>
<evidence type="ECO:0000313" key="2">
    <source>
        <dbReference type="Proteomes" id="UP001207408"/>
    </source>
</evidence>
<keyword evidence="2" id="KW-1185">Reference proteome</keyword>
<proteinExistence type="predicted"/>